<evidence type="ECO:0000256" key="5">
    <source>
        <dbReference type="ARBA" id="ARBA00023136"/>
    </source>
</evidence>
<dbReference type="KEGG" id="nnu:104594975"/>
<keyword evidence="3" id="KW-0812">Transmembrane</keyword>
<name>A0A1U7ZYS9_NELNU</name>
<dbReference type="AlphaFoldDB" id="A0A1U7ZYS9"/>
<dbReference type="eggNOG" id="ENOG502QSR1">
    <property type="taxonomic scope" value="Eukaryota"/>
</dbReference>
<dbReference type="InterPro" id="IPR049453">
    <property type="entry name" value="Memb_transporter_dom"/>
</dbReference>
<proteinExistence type="predicted"/>
<dbReference type="FunCoup" id="A0A1U7ZYS9">
    <property type="interactions" value="191"/>
</dbReference>
<evidence type="ECO:0000256" key="2">
    <source>
        <dbReference type="ARBA" id="ARBA00022475"/>
    </source>
</evidence>
<dbReference type="GeneID" id="104594975"/>
<protein>
    <submittedName>
        <fullName evidence="7">Uncharacterized protein LOC104594975</fullName>
    </submittedName>
</protein>
<keyword evidence="2" id="KW-1003">Cell membrane</keyword>
<reference evidence="7" key="1">
    <citation type="submission" date="2025-08" db="UniProtKB">
        <authorList>
            <consortium name="RefSeq"/>
        </authorList>
    </citation>
    <scope>IDENTIFICATION</scope>
</reference>
<keyword evidence="6" id="KW-1185">Reference proteome</keyword>
<keyword evidence="4" id="KW-1133">Transmembrane helix</keyword>
<accession>A0A1U7ZYS9</accession>
<evidence type="ECO:0000256" key="3">
    <source>
        <dbReference type="ARBA" id="ARBA00022692"/>
    </source>
</evidence>
<evidence type="ECO:0000313" key="7">
    <source>
        <dbReference type="RefSeq" id="XP_010253831.1"/>
    </source>
</evidence>
<dbReference type="STRING" id="4432.A0A1U7ZYS9"/>
<dbReference type="OrthoDB" id="68611at2759"/>
<dbReference type="GO" id="GO:0005886">
    <property type="term" value="C:plasma membrane"/>
    <property type="evidence" value="ECO:0000318"/>
    <property type="project" value="GO_Central"/>
</dbReference>
<keyword evidence="5" id="KW-0472">Membrane</keyword>
<evidence type="ECO:0000256" key="1">
    <source>
        <dbReference type="ARBA" id="ARBA00004651"/>
    </source>
</evidence>
<evidence type="ECO:0000256" key="4">
    <source>
        <dbReference type="ARBA" id="ARBA00022989"/>
    </source>
</evidence>
<dbReference type="Proteomes" id="UP000189703">
    <property type="component" value="Unplaced"/>
</dbReference>
<organism evidence="6 7">
    <name type="scientific">Nelumbo nucifera</name>
    <name type="common">Sacred lotus</name>
    <dbReference type="NCBI Taxonomy" id="4432"/>
    <lineage>
        <taxon>Eukaryota</taxon>
        <taxon>Viridiplantae</taxon>
        <taxon>Streptophyta</taxon>
        <taxon>Embryophyta</taxon>
        <taxon>Tracheophyta</taxon>
        <taxon>Spermatophyta</taxon>
        <taxon>Magnoliopsida</taxon>
        <taxon>Proteales</taxon>
        <taxon>Nelumbonaceae</taxon>
        <taxon>Nelumbo</taxon>
    </lineage>
</organism>
<comment type="subcellular location">
    <subcellularLocation>
        <location evidence="1">Cell membrane</location>
        <topology evidence="1">Multi-pass membrane protein</topology>
    </subcellularLocation>
</comment>
<gene>
    <name evidence="7" type="primary">LOC104594975</name>
</gene>
<dbReference type="PANTHER" id="PTHR30509:SF9">
    <property type="entry name" value="MULTIDRUG RESISTANCE PROTEIN MDTO"/>
    <property type="match status" value="1"/>
</dbReference>
<dbReference type="PANTHER" id="PTHR30509">
    <property type="entry name" value="P-HYDROXYBENZOIC ACID EFFLUX PUMP SUBUNIT-RELATED"/>
    <property type="match status" value="1"/>
</dbReference>
<dbReference type="OMA" id="LIPWFIF"/>
<evidence type="ECO:0000313" key="6">
    <source>
        <dbReference type="Proteomes" id="UP000189703"/>
    </source>
</evidence>
<sequence>MLTQPASDRTRTIWRSRLGSALRTSLACTIVACATLYGPVALQRQISFPALCYVTIILIVTNATLGDTLRGCCYALYATILGVLPAILCLWAIGPARLSAITMSLAVALSAFVIVLPESTHLITKRIALAQVVLVYVVAYINGVHTGAITHPVHVAASTAIGALASVVALLLPYPRLACHEVRKKCKLFAETASERLNHLVHAFCADEKTSTLASLSQAKSLSKTEAKLLQSIKLKQESMQWERPRISFFQHHCTSRGDRLQGIEISLRGMEIALTSCPSFSVKVLADEEHKSFLHALQKHVSLTLKRANLYLPSCDSSTTPEIKGSEAVDDKFMQILQVVFPTYKDLPSLFFLFCLKLLHNELTGTPTPSNGISLGNSSAPCTQYGTRSSKQSWGAILSHWPVKIGKRRLILAFKRALSLGLSVLFGTMFSKEDGYWSGLTVAVGMAWGREATFKVANVKAQGTVLGTVYGVLGCFIFQRFEDIRFLSFLPWIIFTSFLGRSRMYGQAGGISAVIAALIILGRKNYGPPSAFAIVRIMETFIGLSCSIMVELLLQPTRAVTLAKVEFCRSLGTLHDCIQCISFSSSHTNDDYPCLQELNEKQKKLTTHVTELANFIAEAEVEPNFWFLPFHSICYGKLLKSLSKMVDFLLFGSHAMGFIVQASQRCRVPWKEIQEHIDEDLQLFKDKIGCAIKCFEQATSIKSLAALEKELWKNIPRDLEFGKSPKPDGFRVLDADTDEDEDEDKVEEMLTSFLQHSREIIDKFHAAEAEEGLKSQMILCLSALGFCLGGLIKETREMENGIRELVQWENPSSRINLYEISCKIHALNT</sequence>
<dbReference type="RefSeq" id="XP_010253831.1">
    <property type="nucleotide sequence ID" value="XM_010255529.1"/>
</dbReference>
<dbReference type="Pfam" id="PF13515">
    <property type="entry name" value="FUSC_2"/>
    <property type="match status" value="1"/>
</dbReference>